<dbReference type="Proteomes" id="UP000824533">
    <property type="component" value="Linkage Group LG29"/>
</dbReference>
<name>A0ACC1CEH4_9NEOP</name>
<reference evidence="1 2" key="1">
    <citation type="journal article" date="2021" name="Front. Genet.">
        <title>Chromosome-Level Genome Assembly Reveals Significant Gene Expansion in the Toll and IMD Signaling Pathways of Dendrolimus kikuchii.</title>
        <authorList>
            <person name="Zhou J."/>
            <person name="Wu P."/>
            <person name="Xiong Z."/>
            <person name="Liu N."/>
            <person name="Zhao N."/>
            <person name="Ji M."/>
            <person name="Qiu Y."/>
            <person name="Yang B."/>
        </authorList>
    </citation>
    <scope>NUCLEOTIDE SEQUENCE [LARGE SCALE GENOMIC DNA]</scope>
    <source>
        <strain evidence="1">Ann1</strain>
    </source>
</reference>
<accession>A0ACC1CEH4</accession>
<sequence length="397" mass="45214">MAFSRFIILLILSVTCYASNVPVFMWGDLERTSQKSNPLSTISRSEFSNIVEQELVDEPFLVVFVEETLSVEDFSRKNQDGETSFPYLHDNLKDSLYLPNVQNALNALNKLADPAKAEHVKLTENGLSAEIVKDDSRVLFINLKDAREGESRWDLLRRHNDFMEEMVSNLNKHYKVMACYTAHFPSWTIPEIHSRSRRQASDVTPGDYSFDGLKLYVKNFMLNDGITATNLGIPTATSDFNSTTMNTTLSFPTTKLTLNFHQAGGYWFFDTVTLQVTSPEVITETLYATSEVFALMDFSYRCLENVSYTSINETKQYTLTFQNFKVQPFFQNTTGPLVFGDSFNCVGFFTAPIWAGLFVVFILLAITFYGIMMMMDIRTMDRFDDPKGKTITINASE</sequence>
<organism evidence="1 2">
    <name type="scientific">Dendrolimus kikuchii</name>
    <dbReference type="NCBI Taxonomy" id="765133"/>
    <lineage>
        <taxon>Eukaryota</taxon>
        <taxon>Metazoa</taxon>
        <taxon>Ecdysozoa</taxon>
        <taxon>Arthropoda</taxon>
        <taxon>Hexapoda</taxon>
        <taxon>Insecta</taxon>
        <taxon>Pterygota</taxon>
        <taxon>Neoptera</taxon>
        <taxon>Endopterygota</taxon>
        <taxon>Lepidoptera</taxon>
        <taxon>Glossata</taxon>
        <taxon>Ditrysia</taxon>
        <taxon>Bombycoidea</taxon>
        <taxon>Lasiocampidae</taxon>
        <taxon>Dendrolimus</taxon>
    </lineage>
</organism>
<proteinExistence type="predicted"/>
<protein>
    <submittedName>
        <fullName evidence="1">Uncharacterized protein</fullName>
    </submittedName>
</protein>
<gene>
    <name evidence="1" type="ORF">K1T71_014587</name>
</gene>
<comment type="caution">
    <text evidence="1">The sequence shown here is derived from an EMBL/GenBank/DDBJ whole genome shotgun (WGS) entry which is preliminary data.</text>
</comment>
<evidence type="ECO:0000313" key="2">
    <source>
        <dbReference type="Proteomes" id="UP000824533"/>
    </source>
</evidence>
<keyword evidence="2" id="KW-1185">Reference proteome</keyword>
<evidence type="ECO:0000313" key="1">
    <source>
        <dbReference type="EMBL" id="KAJ0169981.1"/>
    </source>
</evidence>
<dbReference type="EMBL" id="CM034415">
    <property type="protein sequence ID" value="KAJ0169981.1"/>
    <property type="molecule type" value="Genomic_DNA"/>
</dbReference>